<sequence length="92" mass="10582">MGELKTLAHFFKALGEENRLRILEALKEGELSVGELVSRLELSQPLVSHHLRELKLAGLVTSRKEGPYVFYRLKSSRVFELFRLAQSLREDT</sequence>
<accession>A0A6H1WTD4</accession>
<dbReference type="RefSeq" id="WP_168719836.1">
    <property type="nucleotide sequence ID" value="NZ_CP042909.1"/>
</dbReference>
<reference evidence="5 6" key="1">
    <citation type="submission" date="2019-08" db="EMBL/GenBank/DDBJ databases">
        <title>Complete genome sequence of Thermosulfurimonas marina SU872T, an anaerobic thermophilic chemolithoautotrophic bacterium isolated from a shallow marine hydrothermal vent.</title>
        <authorList>
            <person name="Allioux M."/>
            <person name="Jebbar M."/>
            <person name="Slobodkina G."/>
            <person name="Slobodkin A."/>
            <person name="Moalic Y."/>
            <person name="Frolova A."/>
            <person name="Shao Z."/>
            <person name="Alain K."/>
        </authorList>
    </citation>
    <scope>NUCLEOTIDE SEQUENCE [LARGE SCALE GENOMIC DNA]</scope>
    <source>
        <strain evidence="5 6">SU872</strain>
    </source>
</reference>
<dbReference type="PRINTS" id="PR00778">
    <property type="entry name" value="HTHARSR"/>
</dbReference>
<dbReference type="SUPFAM" id="SSF46785">
    <property type="entry name" value="Winged helix' DNA-binding domain"/>
    <property type="match status" value="1"/>
</dbReference>
<evidence type="ECO:0000256" key="2">
    <source>
        <dbReference type="ARBA" id="ARBA00023125"/>
    </source>
</evidence>
<feature type="domain" description="HTH arsR-type" evidence="4">
    <location>
        <begin position="1"/>
        <end position="92"/>
    </location>
</feature>
<dbReference type="SMART" id="SM00418">
    <property type="entry name" value="HTH_ARSR"/>
    <property type="match status" value="1"/>
</dbReference>
<dbReference type="InterPro" id="IPR011991">
    <property type="entry name" value="ArsR-like_HTH"/>
</dbReference>
<dbReference type="PROSITE" id="PS50987">
    <property type="entry name" value="HTH_ARSR_2"/>
    <property type="match status" value="1"/>
</dbReference>
<evidence type="ECO:0000259" key="4">
    <source>
        <dbReference type="PROSITE" id="PS50987"/>
    </source>
</evidence>
<dbReference type="InterPro" id="IPR051081">
    <property type="entry name" value="HTH_MetalResp_TranReg"/>
</dbReference>
<dbReference type="InterPro" id="IPR001845">
    <property type="entry name" value="HTH_ArsR_DNA-bd_dom"/>
</dbReference>
<keyword evidence="2" id="KW-0238">DNA-binding</keyword>
<dbReference type="Pfam" id="PF01022">
    <property type="entry name" value="HTH_5"/>
    <property type="match status" value="1"/>
</dbReference>
<dbReference type="AlphaFoldDB" id="A0A6H1WTD4"/>
<evidence type="ECO:0000256" key="1">
    <source>
        <dbReference type="ARBA" id="ARBA00023015"/>
    </source>
</evidence>
<dbReference type="GO" id="GO:0003700">
    <property type="term" value="F:DNA-binding transcription factor activity"/>
    <property type="evidence" value="ECO:0007669"/>
    <property type="project" value="InterPro"/>
</dbReference>
<gene>
    <name evidence="5" type="ORF">FVE67_06585</name>
</gene>
<dbReference type="NCBIfam" id="NF033788">
    <property type="entry name" value="HTH_metalloreg"/>
    <property type="match status" value="1"/>
</dbReference>
<dbReference type="KEGG" id="tmai:FVE67_06585"/>
<dbReference type="GO" id="GO:0003677">
    <property type="term" value="F:DNA binding"/>
    <property type="evidence" value="ECO:0007669"/>
    <property type="project" value="UniProtKB-KW"/>
</dbReference>
<proteinExistence type="predicted"/>
<evidence type="ECO:0000313" key="6">
    <source>
        <dbReference type="Proteomes" id="UP000501253"/>
    </source>
</evidence>
<dbReference type="EMBL" id="CP042909">
    <property type="protein sequence ID" value="QJA06485.1"/>
    <property type="molecule type" value="Genomic_DNA"/>
</dbReference>
<name>A0A6H1WTD4_9BACT</name>
<organism evidence="5 6">
    <name type="scientific">Thermosulfurimonas marina</name>
    <dbReference type="NCBI Taxonomy" id="2047767"/>
    <lineage>
        <taxon>Bacteria</taxon>
        <taxon>Pseudomonadati</taxon>
        <taxon>Thermodesulfobacteriota</taxon>
        <taxon>Thermodesulfobacteria</taxon>
        <taxon>Thermodesulfobacteriales</taxon>
        <taxon>Thermodesulfobacteriaceae</taxon>
        <taxon>Thermosulfurimonas</taxon>
    </lineage>
</organism>
<keyword evidence="3" id="KW-0804">Transcription</keyword>
<keyword evidence="6" id="KW-1185">Reference proteome</keyword>
<dbReference type="InterPro" id="IPR036388">
    <property type="entry name" value="WH-like_DNA-bd_sf"/>
</dbReference>
<dbReference type="PANTHER" id="PTHR33154">
    <property type="entry name" value="TRANSCRIPTIONAL REGULATOR, ARSR FAMILY"/>
    <property type="match status" value="1"/>
</dbReference>
<evidence type="ECO:0000256" key="3">
    <source>
        <dbReference type="ARBA" id="ARBA00023163"/>
    </source>
</evidence>
<dbReference type="PANTHER" id="PTHR33154:SF18">
    <property type="entry name" value="ARSENICAL RESISTANCE OPERON REPRESSOR"/>
    <property type="match status" value="1"/>
</dbReference>
<keyword evidence="1" id="KW-0805">Transcription regulation</keyword>
<protein>
    <submittedName>
        <fullName evidence="5">Winged helix-turn-helix transcriptional regulator</fullName>
    </submittedName>
</protein>
<dbReference type="CDD" id="cd00090">
    <property type="entry name" value="HTH_ARSR"/>
    <property type="match status" value="1"/>
</dbReference>
<dbReference type="Proteomes" id="UP000501253">
    <property type="component" value="Chromosome"/>
</dbReference>
<dbReference type="InterPro" id="IPR036390">
    <property type="entry name" value="WH_DNA-bd_sf"/>
</dbReference>
<evidence type="ECO:0000313" key="5">
    <source>
        <dbReference type="EMBL" id="QJA06485.1"/>
    </source>
</evidence>
<dbReference type="Gene3D" id="1.10.10.10">
    <property type="entry name" value="Winged helix-like DNA-binding domain superfamily/Winged helix DNA-binding domain"/>
    <property type="match status" value="1"/>
</dbReference>